<dbReference type="Proteomes" id="UP000824120">
    <property type="component" value="Chromosome 6"/>
</dbReference>
<accession>A0A9J5YGZ0</accession>
<dbReference type="PANTHER" id="PTHR45786">
    <property type="entry name" value="DNA BINDING PROTEIN-LIKE"/>
    <property type="match status" value="1"/>
</dbReference>
<dbReference type="AlphaFoldDB" id="A0A9J5YGZ0"/>
<name>A0A9J5YGZ0_SOLCO</name>
<proteinExistence type="predicted"/>
<comment type="caution">
    <text evidence="1">The sequence shown here is derived from an EMBL/GenBank/DDBJ whole genome shotgun (WGS) entry which is preliminary data.</text>
</comment>
<organism evidence="1 2">
    <name type="scientific">Solanum commersonii</name>
    <name type="common">Commerson's wild potato</name>
    <name type="synonym">Commerson's nightshade</name>
    <dbReference type="NCBI Taxonomy" id="4109"/>
    <lineage>
        <taxon>Eukaryota</taxon>
        <taxon>Viridiplantae</taxon>
        <taxon>Streptophyta</taxon>
        <taxon>Embryophyta</taxon>
        <taxon>Tracheophyta</taxon>
        <taxon>Spermatophyta</taxon>
        <taxon>Magnoliopsida</taxon>
        <taxon>eudicotyledons</taxon>
        <taxon>Gunneridae</taxon>
        <taxon>Pentapetalae</taxon>
        <taxon>asterids</taxon>
        <taxon>lamiids</taxon>
        <taxon>Solanales</taxon>
        <taxon>Solanaceae</taxon>
        <taxon>Solanoideae</taxon>
        <taxon>Solaneae</taxon>
        <taxon>Solanum</taxon>
    </lineage>
</organism>
<evidence type="ECO:0000313" key="1">
    <source>
        <dbReference type="EMBL" id="KAG5598904.1"/>
    </source>
</evidence>
<evidence type="ECO:0000313" key="2">
    <source>
        <dbReference type="Proteomes" id="UP000824120"/>
    </source>
</evidence>
<evidence type="ECO:0008006" key="3">
    <source>
        <dbReference type="Google" id="ProtNLM"/>
    </source>
</evidence>
<dbReference type="EMBL" id="JACXVP010000006">
    <property type="protein sequence ID" value="KAG5598904.1"/>
    <property type="molecule type" value="Genomic_DNA"/>
</dbReference>
<keyword evidence="2" id="KW-1185">Reference proteome</keyword>
<dbReference type="OrthoDB" id="1930928at2759"/>
<sequence length="343" mass="39944">MSASSLKQLHSAEQHPIQRQDCLYQFELGSTSTANEHCNENTIMAQTSIKYHMLKLVPKCNFCGAKRFEYESVDFCCGKGAIKLISHQLPSDLQNLYLQNNETSKLFRTYIRTYNNMFAFTSLGANYDKDLANRNKGIYTFRVQGKMYHFIDDLIPSGERIKNLQLYYFDSENELKNRMACSDKLNQQIVETLMEILQVNPYSIFLKSLINIPQLSDFYIALKSNVGIWLEQNINNHVSTPHSRIYTKSDRSQLVHYYCGCYDSLQYPLLFPYGENGWHYGIKKMKPLTAHSATQTYCKNERLSNVKNMASIDGFLNLEDEIMQKGKQKRETVSCREYYCYKL</sequence>
<reference evidence="1 2" key="1">
    <citation type="submission" date="2020-09" db="EMBL/GenBank/DDBJ databases">
        <title>De no assembly of potato wild relative species, Solanum commersonii.</title>
        <authorList>
            <person name="Cho K."/>
        </authorList>
    </citation>
    <scope>NUCLEOTIDE SEQUENCE [LARGE SCALE GENOMIC DNA]</scope>
    <source>
        <strain evidence="1">LZ3.2</strain>
        <tissue evidence="1">Leaf</tissue>
    </source>
</reference>
<protein>
    <recommendedName>
        <fullName evidence="3">Helitron helicase-like domain-containing protein</fullName>
    </recommendedName>
</protein>
<gene>
    <name evidence="1" type="ORF">H5410_030274</name>
</gene>
<dbReference type="PANTHER" id="PTHR45786:SF78">
    <property type="entry name" value="ATP-DEPENDENT DNA HELICASE"/>
    <property type="match status" value="1"/>
</dbReference>